<keyword evidence="1" id="KW-0472">Membrane</keyword>
<dbReference type="AlphaFoldDB" id="A0A1R4H0T1"/>
<dbReference type="OrthoDB" id="9776609at2"/>
<organism evidence="2 3">
    <name type="scientific">Crenothrix polyspora</name>
    <dbReference type="NCBI Taxonomy" id="360316"/>
    <lineage>
        <taxon>Bacteria</taxon>
        <taxon>Pseudomonadati</taxon>
        <taxon>Pseudomonadota</taxon>
        <taxon>Gammaproteobacteria</taxon>
        <taxon>Methylococcales</taxon>
        <taxon>Crenotrichaceae</taxon>
        <taxon>Crenothrix</taxon>
    </lineage>
</organism>
<feature type="transmembrane region" description="Helical" evidence="1">
    <location>
        <begin position="159"/>
        <end position="183"/>
    </location>
</feature>
<keyword evidence="1" id="KW-1133">Transmembrane helix</keyword>
<dbReference type="Proteomes" id="UP000195667">
    <property type="component" value="Unassembled WGS sequence"/>
</dbReference>
<dbReference type="EMBL" id="FUKI01000028">
    <property type="protein sequence ID" value="SJM89847.1"/>
    <property type="molecule type" value="Genomic_DNA"/>
</dbReference>
<sequence length="456" mass="52066">MVILIQNTVMQSFVQRFPMRLIWLKAHLWLALSAGLFFVLVGLTGSLSVYREDIDDFFNPQLVIAHPQGEWQSLDRIMASVRNAHPKRYGSWTLEMPRSPHSMMTVWYDKPTETFFELYAPLMVSVNPYTAEVVSSRFWGATLTTWLLDLHTQLLMNRFGWNTVGILGVLLILSVCSGLCLWWPGYKNIVSALKVNYRTGVIKLLFDVHRLTGVLIAPVLIVLALTGVMLSYPEFLEKLVGTSGMAHGETGRSIASTANPNDHPTGIESAEFIARGSFPRSTLRRVTTPTGDSGIYRINLRQPGEVNQRHPFTTVWVDRWSGQTREVRDPYQFSAGETALTWIWPLHTGEALGSKARFIWFLSGFGLCFLYVSGVLRWLHRRGKIQDRPVDVTVLRRLAQQSLKMLMQGIALMIPCIKRVINTARPYIKAAALTTLQWFYRLRALWRNRQKRLDKL</sequence>
<accession>A0A1R4H0T1</accession>
<evidence type="ECO:0000313" key="2">
    <source>
        <dbReference type="EMBL" id="SJM89847.1"/>
    </source>
</evidence>
<dbReference type="PANTHER" id="PTHR34219">
    <property type="entry name" value="IRON-REGULATED INNER MEMBRANE PROTEIN-RELATED"/>
    <property type="match status" value="1"/>
</dbReference>
<dbReference type="RefSeq" id="WP_087142299.1">
    <property type="nucleotide sequence ID" value="NZ_FUKI01000028.1"/>
</dbReference>
<protein>
    <submittedName>
        <fullName evidence="2">PepSY-associated TM helix domain protein</fullName>
    </submittedName>
</protein>
<gene>
    <name evidence="2" type="ORF">CRENPOLYSF1_1230024</name>
</gene>
<dbReference type="InterPro" id="IPR005625">
    <property type="entry name" value="PepSY-ass_TM"/>
</dbReference>
<keyword evidence="1" id="KW-0812">Transmembrane</keyword>
<evidence type="ECO:0000313" key="3">
    <source>
        <dbReference type="Proteomes" id="UP000195667"/>
    </source>
</evidence>
<feature type="transmembrane region" description="Helical" evidence="1">
    <location>
        <begin position="21"/>
        <end position="43"/>
    </location>
</feature>
<feature type="transmembrane region" description="Helical" evidence="1">
    <location>
        <begin position="358"/>
        <end position="379"/>
    </location>
</feature>
<reference evidence="3" key="1">
    <citation type="submission" date="2017-02" db="EMBL/GenBank/DDBJ databases">
        <authorList>
            <person name="Daims H."/>
        </authorList>
    </citation>
    <scope>NUCLEOTIDE SEQUENCE [LARGE SCALE GENOMIC DNA]</scope>
</reference>
<proteinExistence type="predicted"/>
<feature type="transmembrane region" description="Helical" evidence="1">
    <location>
        <begin position="204"/>
        <end position="230"/>
    </location>
</feature>
<evidence type="ECO:0000256" key="1">
    <source>
        <dbReference type="SAM" id="Phobius"/>
    </source>
</evidence>
<name>A0A1R4H0T1_9GAMM</name>
<keyword evidence="3" id="KW-1185">Reference proteome</keyword>
<dbReference type="Pfam" id="PF03929">
    <property type="entry name" value="PepSY_TM"/>
    <property type="match status" value="1"/>
</dbReference>